<keyword evidence="3" id="KW-1185">Reference proteome</keyword>
<evidence type="ECO:0000313" key="2">
    <source>
        <dbReference type="EMBL" id="EIY54680.1"/>
    </source>
</evidence>
<keyword evidence="1" id="KW-0812">Transmembrane</keyword>
<feature type="transmembrane region" description="Helical" evidence="1">
    <location>
        <begin position="7"/>
        <end position="25"/>
    </location>
</feature>
<keyword evidence="1" id="KW-1133">Transmembrane helix</keyword>
<comment type="caution">
    <text evidence="2">The sequence shown here is derived from an EMBL/GenBank/DDBJ whole genome shotgun (WGS) entry which is preliminary data.</text>
</comment>
<reference evidence="2 3" key="1">
    <citation type="submission" date="2012-02" db="EMBL/GenBank/DDBJ databases">
        <title>The Genome Sequence of Bacteroides nordii CL02T12C05.</title>
        <authorList>
            <consortium name="The Broad Institute Genome Sequencing Platform"/>
            <person name="Earl A."/>
            <person name="Ward D."/>
            <person name="Feldgarden M."/>
            <person name="Gevers D."/>
            <person name="Zitomersky N.L."/>
            <person name="Coyne M.J."/>
            <person name="Comstock L.E."/>
            <person name="Young S.K."/>
            <person name="Zeng Q."/>
            <person name="Gargeya S."/>
            <person name="Fitzgerald M."/>
            <person name="Haas B."/>
            <person name="Abouelleil A."/>
            <person name="Alvarado L."/>
            <person name="Arachchi H.M."/>
            <person name="Berlin A."/>
            <person name="Chapman S.B."/>
            <person name="Gearin G."/>
            <person name="Goldberg J."/>
            <person name="Griggs A."/>
            <person name="Gujja S."/>
            <person name="Hansen M."/>
            <person name="Heiman D."/>
            <person name="Howarth C."/>
            <person name="Larimer J."/>
            <person name="Lui A."/>
            <person name="MacDonald P.J.P."/>
            <person name="McCowen C."/>
            <person name="Montmayeur A."/>
            <person name="Murphy C."/>
            <person name="Neiman D."/>
            <person name="Pearson M."/>
            <person name="Priest M."/>
            <person name="Roberts A."/>
            <person name="Saif S."/>
            <person name="Shea T."/>
            <person name="Sisk P."/>
            <person name="Stolte C."/>
            <person name="Sykes S."/>
            <person name="Wortman J."/>
            <person name="Nusbaum C."/>
            <person name="Birren B."/>
        </authorList>
    </citation>
    <scope>NUCLEOTIDE SEQUENCE [LARGE SCALE GENOMIC DNA]</scope>
    <source>
        <strain evidence="2 3">CL02T12C05</strain>
    </source>
</reference>
<sequence length="57" mass="6593">MLKISEIIIIMIIVIPLYCFLFAGINDKKISGSLFAGYMFKQFVYLMRHLAAFCLRS</sequence>
<dbReference type="Proteomes" id="UP000003089">
    <property type="component" value="Unassembled WGS sequence"/>
</dbReference>
<name>I8XUS9_9BACE</name>
<dbReference type="AlphaFoldDB" id="I8XUS9"/>
<proteinExistence type="predicted"/>
<gene>
    <name evidence="2" type="ORF">HMPREF1068_00393</name>
</gene>
<dbReference type="HOGENOM" id="CLU_2987080_0_0_10"/>
<dbReference type="EMBL" id="AGXS01000003">
    <property type="protein sequence ID" value="EIY54680.1"/>
    <property type="molecule type" value="Genomic_DNA"/>
</dbReference>
<evidence type="ECO:0000313" key="3">
    <source>
        <dbReference type="Proteomes" id="UP000003089"/>
    </source>
</evidence>
<accession>I8XUS9</accession>
<organism evidence="2 3">
    <name type="scientific">Bacteroides nordii CL02T12C05</name>
    <dbReference type="NCBI Taxonomy" id="997884"/>
    <lineage>
        <taxon>Bacteria</taxon>
        <taxon>Pseudomonadati</taxon>
        <taxon>Bacteroidota</taxon>
        <taxon>Bacteroidia</taxon>
        <taxon>Bacteroidales</taxon>
        <taxon>Bacteroidaceae</taxon>
        <taxon>Bacteroides</taxon>
    </lineage>
</organism>
<protein>
    <submittedName>
        <fullName evidence="2">Uncharacterized protein</fullName>
    </submittedName>
</protein>
<keyword evidence="1" id="KW-0472">Membrane</keyword>
<evidence type="ECO:0000256" key="1">
    <source>
        <dbReference type="SAM" id="Phobius"/>
    </source>
</evidence>